<dbReference type="EMBL" id="FOSP01000014">
    <property type="protein sequence ID" value="SFK76229.1"/>
    <property type="molecule type" value="Genomic_DNA"/>
</dbReference>
<protein>
    <submittedName>
        <fullName evidence="2">Hemerythrin HHE cation binding domain-containing protein</fullName>
    </submittedName>
</protein>
<feature type="domain" description="Hemerythrin-like" evidence="1">
    <location>
        <begin position="12"/>
        <end position="126"/>
    </location>
</feature>
<dbReference type="OrthoDB" id="9793254at2"/>
<evidence type="ECO:0000313" key="2">
    <source>
        <dbReference type="EMBL" id="SFK76229.1"/>
    </source>
</evidence>
<gene>
    <name evidence="2" type="ORF">SAMN05216302_1014104</name>
</gene>
<dbReference type="Pfam" id="PF01814">
    <property type="entry name" value="Hemerythrin"/>
    <property type="match status" value="1"/>
</dbReference>
<organism evidence="2 3">
    <name type="scientific">Nitrosomonas aestuarii</name>
    <dbReference type="NCBI Taxonomy" id="52441"/>
    <lineage>
        <taxon>Bacteria</taxon>
        <taxon>Pseudomonadati</taxon>
        <taxon>Pseudomonadota</taxon>
        <taxon>Betaproteobacteria</taxon>
        <taxon>Nitrosomonadales</taxon>
        <taxon>Nitrosomonadaceae</taxon>
        <taxon>Nitrosomonas</taxon>
    </lineage>
</organism>
<dbReference type="STRING" id="52441.SAMN05216302_1014104"/>
<dbReference type="RefSeq" id="WP_090699815.1">
    <property type="nucleotide sequence ID" value="NZ_FOSP01000014.1"/>
</dbReference>
<reference evidence="3" key="1">
    <citation type="submission" date="2016-10" db="EMBL/GenBank/DDBJ databases">
        <authorList>
            <person name="Varghese N."/>
            <person name="Submissions S."/>
        </authorList>
    </citation>
    <scope>NUCLEOTIDE SEQUENCE [LARGE SCALE GENOMIC DNA]</scope>
    <source>
        <strain evidence="3">Nm69</strain>
    </source>
</reference>
<keyword evidence="3" id="KW-1185">Reference proteome</keyword>
<dbReference type="AlphaFoldDB" id="A0A1I4C7G4"/>
<proteinExistence type="predicted"/>
<dbReference type="Gene3D" id="1.20.120.520">
    <property type="entry name" value="nmb1532 protein domain like"/>
    <property type="match status" value="1"/>
</dbReference>
<accession>A0A1I4C7G4</accession>
<evidence type="ECO:0000259" key="1">
    <source>
        <dbReference type="Pfam" id="PF01814"/>
    </source>
</evidence>
<dbReference type="InterPro" id="IPR012312">
    <property type="entry name" value="Hemerythrin-like"/>
</dbReference>
<evidence type="ECO:0000313" key="3">
    <source>
        <dbReference type="Proteomes" id="UP000199533"/>
    </source>
</evidence>
<name>A0A1I4C7G4_9PROT</name>
<sequence length="148" mass="16781">MKRAAALKALSMDHHHGLVLARKAKMAASCEKTQNSEKQQIWTELLAHGKNVLMSHFVIEESYLAAALKALNDPNVDQLVDQLYAEHETLRQLLSPNTVRDTANLKMLGELLEQHIRFEERELFEIAQMKLDDQTLQTIAAACSTKHH</sequence>
<dbReference type="Proteomes" id="UP000199533">
    <property type="component" value="Unassembled WGS sequence"/>
</dbReference>